<gene>
    <name evidence="1" type="ORF">S01H4_27393</name>
</gene>
<sequence length="237" mass="27473">SLVSKTPLDVFDENLSQLINGGLLIQLIPKKEEVLLHYYAIPPILPIVNYYENINANLKGIKDSIYDLLVNTVNQTFQQNEGIQLDTLLDEFHETRKDIEEDFIIQKQEIEDIVEGMEELKSLDKEISELSSVIKVGTQTQFTHLMKQVSSIKSDITEIISSIEFKKHKQEILNIVEQVFKEKLDILVKDFSKRLHETVDQEFDKATKPMVNLINSTLQYRDDFKLILLNMLSNFET</sequence>
<protein>
    <submittedName>
        <fullName evidence="1">Uncharacterized protein</fullName>
    </submittedName>
</protein>
<dbReference type="AlphaFoldDB" id="X1BWN4"/>
<feature type="non-terminal residue" evidence="1">
    <location>
        <position position="1"/>
    </location>
</feature>
<evidence type="ECO:0000313" key="1">
    <source>
        <dbReference type="EMBL" id="GAG76571.1"/>
    </source>
</evidence>
<dbReference type="EMBL" id="BART01013384">
    <property type="protein sequence ID" value="GAG76571.1"/>
    <property type="molecule type" value="Genomic_DNA"/>
</dbReference>
<organism evidence="1">
    <name type="scientific">marine sediment metagenome</name>
    <dbReference type="NCBI Taxonomy" id="412755"/>
    <lineage>
        <taxon>unclassified sequences</taxon>
        <taxon>metagenomes</taxon>
        <taxon>ecological metagenomes</taxon>
    </lineage>
</organism>
<proteinExistence type="predicted"/>
<accession>X1BWN4</accession>
<comment type="caution">
    <text evidence="1">The sequence shown here is derived from an EMBL/GenBank/DDBJ whole genome shotgun (WGS) entry which is preliminary data.</text>
</comment>
<name>X1BWN4_9ZZZZ</name>
<reference evidence="1" key="1">
    <citation type="journal article" date="2014" name="Front. Microbiol.">
        <title>High frequency of phylogenetically diverse reductive dehalogenase-homologous genes in deep subseafloor sedimentary metagenomes.</title>
        <authorList>
            <person name="Kawai M."/>
            <person name="Futagami T."/>
            <person name="Toyoda A."/>
            <person name="Takaki Y."/>
            <person name="Nishi S."/>
            <person name="Hori S."/>
            <person name="Arai W."/>
            <person name="Tsubouchi T."/>
            <person name="Morono Y."/>
            <person name="Uchiyama I."/>
            <person name="Ito T."/>
            <person name="Fujiyama A."/>
            <person name="Inagaki F."/>
            <person name="Takami H."/>
        </authorList>
    </citation>
    <scope>NUCLEOTIDE SEQUENCE</scope>
    <source>
        <strain evidence="1">Expedition CK06-06</strain>
    </source>
</reference>
<feature type="non-terminal residue" evidence="1">
    <location>
        <position position="237"/>
    </location>
</feature>